<dbReference type="AlphaFoldDB" id="A0A401X847"/>
<evidence type="ECO:0000313" key="2">
    <source>
        <dbReference type="Proteomes" id="UP000287385"/>
    </source>
</evidence>
<proteinExistence type="predicted"/>
<name>A0A401X847_ACEPA</name>
<evidence type="ECO:0000313" key="1">
    <source>
        <dbReference type="EMBL" id="GCD63923.1"/>
    </source>
</evidence>
<reference evidence="1 2" key="1">
    <citation type="submission" date="2016-06" db="EMBL/GenBank/DDBJ databases">
        <title>Acetobacter pasteurianus NBRC 3278 whole genome sequencing project.</title>
        <authorList>
            <person name="Matsutani M."/>
            <person name="Shiwa Y."/>
            <person name="Okamoto-Kainuma A."/>
            <person name="Ishikawa M."/>
            <person name="Koizumi Y."/>
            <person name="Yoshikawa H."/>
            <person name="Yakushi T."/>
            <person name="Matsushita K."/>
        </authorList>
    </citation>
    <scope>NUCLEOTIDE SEQUENCE [LARGE SCALE GENOMIC DNA]</scope>
    <source>
        <strain evidence="1 2">NBRC 3278</strain>
    </source>
</reference>
<sequence length="65" mass="7342">MSEEKIERRFEISERVTFHVLERIISVTHCSGAENASYSNTSGRSASFRTKEEAEEYVRLLGGGC</sequence>
<organism evidence="1 2">
    <name type="scientific">Acetobacter pasteurianus NBRC 3278</name>
    <dbReference type="NCBI Taxonomy" id="1226660"/>
    <lineage>
        <taxon>Bacteria</taxon>
        <taxon>Pseudomonadati</taxon>
        <taxon>Pseudomonadota</taxon>
        <taxon>Alphaproteobacteria</taxon>
        <taxon>Acetobacterales</taxon>
        <taxon>Acetobacteraceae</taxon>
        <taxon>Acetobacter</taxon>
    </lineage>
</organism>
<protein>
    <submittedName>
        <fullName evidence="1">Uncharacterized protein</fullName>
    </submittedName>
</protein>
<accession>A0A401X847</accession>
<dbReference type="EMBL" id="BDEV01000133">
    <property type="protein sequence ID" value="GCD63923.1"/>
    <property type="molecule type" value="Genomic_DNA"/>
</dbReference>
<comment type="caution">
    <text evidence="1">The sequence shown here is derived from an EMBL/GenBank/DDBJ whole genome shotgun (WGS) entry which is preliminary data.</text>
</comment>
<keyword evidence="2" id="KW-1185">Reference proteome</keyword>
<dbReference type="Proteomes" id="UP000287385">
    <property type="component" value="Unassembled WGS sequence"/>
</dbReference>
<gene>
    <name evidence="1" type="ORF">NBRC3278_3016</name>
</gene>